<protein>
    <recommendedName>
        <fullName evidence="1">Histidine kinase/HSP90-like ATPase domain-containing protein</fullName>
    </recommendedName>
</protein>
<accession>A0A1X0FYA9</accession>
<sequence>MAMVSDGLADDAEVVVVEVLSNAVWQSGAANITVEVSVTDELLIEIAGDGRGIPSDDRRRIGLANIA</sequence>
<dbReference type="InterPro" id="IPR036890">
    <property type="entry name" value="HATPase_C_sf"/>
</dbReference>
<dbReference type="Proteomes" id="UP000192760">
    <property type="component" value="Unassembled WGS sequence"/>
</dbReference>
<reference evidence="2 3" key="1">
    <citation type="submission" date="2017-02" db="EMBL/GenBank/DDBJ databases">
        <title>The new phylogeny of genus Mycobacterium.</title>
        <authorList>
            <person name="Tortoli E."/>
            <person name="Trovato A."/>
            <person name="Cirillo D.M."/>
        </authorList>
    </citation>
    <scope>NUCLEOTIDE SEQUENCE [LARGE SCALE GENOMIC DNA]</scope>
    <source>
        <strain evidence="2 3">DSM 45255</strain>
    </source>
</reference>
<evidence type="ECO:0000313" key="2">
    <source>
        <dbReference type="EMBL" id="ORB06509.1"/>
    </source>
</evidence>
<dbReference type="RefSeq" id="WP_083094927.1">
    <property type="nucleotide sequence ID" value="NZ_AP022590.1"/>
</dbReference>
<dbReference type="InterPro" id="IPR003594">
    <property type="entry name" value="HATPase_dom"/>
</dbReference>
<evidence type="ECO:0000259" key="1">
    <source>
        <dbReference type="Pfam" id="PF02518"/>
    </source>
</evidence>
<name>A0A1X0FYA9_MYCNT</name>
<feature type="domain" description="Histidine kinase/HSP90-like ATPase" evidence="1">
    <location>
        <begin position="10"/>
        <end position="62"/>
    </location>
</feature>
<evidence type="ECO:0000313" key="3">
    <source>
        <dbReference type="Proteomes" id="UP000192760"/>
    </source>
</evidence>
<dbReference type="Gene3D" id="3.30.565.10">
    <property type="entry name" value="Histidine kinase-like ATPase, C-terminal domain"/>
    <property type="match status" value="1"/>
</dbReference>
<gene>
    <name evidence="2" type="ORF">BST30_11170</name>
</gene>
<proteinExistence type="predicted"/>
<organism evidence="2 3">
    <name type="scientific">Mycobacterium mantenii</name>
    <dbReference type="NCBI Taxonomy" id="560555"/>
    <lineage>
        <taxon>Bacteria</taxon>
        <taxon>Bacillati</taxon>
        <taxon>Actinomycetota</taxon>
        <taxon>Actinomycetes</taxon>
        <taxon>Mycobacteriales</taxon>
        <taxon>Mycobacteriaceae</taxon>
        <taxon>Mycobacterium</taxon>
        <taxon>Mycobacterium avium complex (MAC)</taxon>
    </lineage>
</organism>
<dbReference type="SUPFAM" id="SSF55874">
    <property type="entry name" value="ATPase domain of HSP90 chaperone/DNA topoisomerase II/histidine kinase"/>
    <property type="match status" value="1"/>
</dbReference>
<dbReference type="Pfam" id="PF02518">
    <property type="entry name" value="HATPase_c"/>
    <property type="match status" value="1"/>
</dbReference>
<dbReference type="EMBL" id="MVHW01000009">
    <property type="protein sequence ID" value="ORB06509.1"/>
    <property type="molecule type" value="Genomic_DNA"/>
</dbReference>
<dbReference type="STRING" id="560555.BST30_11170"/>
<comment type="caution">
    <text evidence="2">The sequence shown here is derived from an EMBL/GenBank/DDBJ whole genome shotgun (WGS) entry which is preliminary data.</text>
</comment>
<dbReference type="AlphaFoldDB" id="A0A1X0FYA9"/>